<comment type="caution">
    <text evidence="10">The sequence shown here is derived from an EMBL/GenBank/DDBJ whole genome shotgun (WGS) entry which is preliminary data.</text>
</comment>
<dbReference type="AlphaFoldDB" id="A0A8K0CXD6"/>
<keyword evidence="5" id="KW-0663">Pyridoxal phosphate</keyword>
<comment type="similarity">
    <text evidence="7">Belongs to the class-I pyridoxal-phosphate-dependent aminotransferase family. Alanine aminotransferase subfamily.</text>
</comment>
<comment type="cofactor">
    <cofactor evidence="1">
        <name>pyridoxal 5'-phosphate</name>
        <dbReference type="ChEBI" id="CHEBI:597326"/>
    </cofactor>
</comment>
<evidence type="ECO:0000256" key="8">
    <source>
        <dbReference type="ARBA" id="ARBA00026106"/>
    </source>
</evidence>
<comment type="subunit">
    <text evidence="2">Homodimer.</text>
</comment>
<dbReference type="OrthoDB" id="1732682at2759"/>
<evidence type="ECO:0000256" key="5">
    <source>
        <dbReference type="ARBA" id="ARBA00022898"/>
    </source>
</evidence>
<evidence type="ECO:0000256" key="7">
    <source>
        <dbReference type="ARBA" id="ARBA00025785"/>
    </source>
</evidence>
<evidence type="ECO:0000256" key="1">
    <source>
        <dbReference type="ARBA" id="ARBA00001933"/>
    </source>
</evidence>
<keyword evidence="3" id="KW-0032">Aminotransferase</keyword>
<keyword evidence="4" id="KW-0808">Transferase</keyword>
<evidence type="ECO:0000256" key="4">
    <source>
        <dbReference type="ARBA" id="ARBA00022679"/>
    </source>
</evidence>
<comment type="pathway">
    <text evidence="6">Amino-acid degradation; L-alanine degradation via transaminase pathway; pyruvate from L-alanine: step 1/1.</text>
</comment>
<comment type="catalytic activity">
    <reaction evidence="9">
        <text>L-alanine + 2-oxoglutarate = pyruvate + L-glutamate</text>
        <dbReference type="Rhea" id="RHEA:19453"/>
        <dbReference type="ChEBI" id="CHEBI:15361"/>
        <dbReference type="ChEBI" id="CHEBI:16810"/>
        <dbReference type="ChEBI" id="CHEBI:29985"/>
        <dbReference type="ChEBI" id="CHEBI:57972"/>
        <dbReference type="EC" id="2.6.1.2"/>
    </reaction>
</comment>
<dbReference type="PANTHER" id="PTHR11751">
    <property type="entry name" value="ALANINE AMINOTRANSFERASE"/>
    <property type="match status" value="1"/>
</dbReference>
<gene>
    <name evidence="10" type="ORF">ILUMI_10830</name>
</gene>
<dbReference type="InterPro" id="IPR015422">
    <property type="entry name" value="PyrdxlP-dep_Trfase_small"/>
</dbReference>
<sequence>MAAEHKHFLTLDDINPNIKKMEWSSICGPLVAKAQQLEKEFKNDVKKPFKEILKLDISDCQAMGQPPITFIRQVISMVVYPPLLDDPKLPDDANQRARTILNACKGGSMGSYTNEIGIEIIRKHVAKFIEKRDVTPCNWEDVILCG</sequence>
<name>A0A8K0CXD6_IGNLU</name>
<evidence type="ECO:0000256" key="9">
    <source>
        <dbReference type="ARBA" id="ARBA00047412"/>
    </source>
</evidence>
<dbReference type="Gene3D" id="3.90.1150.10">
    <property type="entry name" value="Aspartate Aminotransferase, domain 1"/>
    <property type="match status" value="1"/>
</dbReference>
<evidence type="ECO:0000256" key="6">
    <source>
        <dbReference type="ARBA" id="ARBA00025708"/>
    </source>
</evidence>
<dbReference type="FunFam" id="1.10.287.1970:FF:000001">
    <property type="entry name" value="Alanine aminotransferase 2"/>
    <property type="match status" value="1"/>
</dbReference>
<dbReference type="EMBL" id="VTPC01006007">
    <property type="protein sequence ID" value="KAF2895344.1"/>
    <property type="molecule type" value="Genomic_DNA"/>
</dbReference>
<dbReference type="Proteomes" id="UP000801492">
    <property type="component" value="Unassembled WGS sequence"/>
</dbReference>
<evidence type="ECO:0000313" key="11">
    <source>
        <dbReference type="Proteomes" id="UP000801492"/>
    </source>
</evidence>
<proteinExistence type="inferred from homology"/>
<dbReference type="EC" id="2.6.1.2" evidence="8"/>
<dbReference type="GO" id="GO:0004021">
    <property type="term" value="F:L-alanine:2-oxoglutarate aminotransferase activity"/>
    <property type="evidence" value="ECO:0007669"/>
    <property type="project" value="UniProtKB-EC"/>
</dbReference>
<reference evidence="10" key="1">
    <citation type="submission" date="2019-08" db="EMBL/GenBank/DDBJ databases">
        <title>The genome of the North American firefly Photinus pyralis.</title>
        <authorList>
            <consortium name="Photinus pyralis genome working group"/>
            <person name="Fallon T.R."/>
            <person name="Sander Lower S.E."/>
            <person name="Weng J.-K."/>
        </authorList>
    </citation>
    <scope>NUCLEOTIDE SEQUENCE</scope>
    <source>
        <strain evidence="10">TRF0915ILg1</strain>
        <tissue evidence="10">Whole body</tissue>
    </source>
</reference>
<organism evidence="10 11">
    <name type="scientific">Ignelater luminosus</name>
    <name type="common">Cucubano</name>
    <name type="synonym">Pyrophorus luminosus</name>
    <dbReference type="NCBI Taxonomy" id="2038154"/>
    <lineage>
        <taxon>Eukaryota</taxon>
        <taxon>Metazoa</taxon>
        <taxon>Ecdysozoa</taxon>
        <taxon>Arthropoda</taxon>
        <taxon>Hexapoda</taxon>
        <taxon>Insecta</taxon>
        <taxon>Pterygota</taxon>
        <taxon>Neoptera</taxon>
        <taxon>Endopterygota</taxon>
        <taxon>Coleoptera</taxon>
        <taxon>Polyphaga</taxon>
        <taxon>Elateriformia</taxon>
        <taxon>Elateroidea</taxon>
        <taxon>Elateridae</taxon>
        <taxon>Agrypninae</taxon>
        <taxon>Pyrophorini</taxon>
        <taxon>Ignelater</taxon>
    </lineage>
</organism>
<evidence type="ECO:0000313" key="10">
    <source>
        <dbReference type="EMBL" id="KAF2895344.1"/>
    </source>
</evidence>
<evidence type="ECO:0000256" key="3">
    <source>
        <dbReference type="ARBA" id="ARBA00022576"/>
    </source>
</evidence>
<protein>
    <recommendedName>
        <fullName evidence="8">alanine transaminase</fullName>
        <ecNumber evidence="8">2.6.1.2</ecNumber>
    </recommendedName>
</protein>
<keyword evidence="11" id="KW-1185">Reference proteome</keyword>
<dbReference type="PANTHER" id="PTHR11751:SF29">
    <property type="entry name" value="ALANINE TRANSAMINASE"/>
    <property type="match status" value="1"/>
</dbReference>
<accession>A0A8K0CXD6</accession>
<feature type="non-terminal residue" evidence="10">
    <location>
        <position position="1"/>
    </location>
</feature>
<evidence type="ECO:0000256" key="2">
    <source>
        <dbReference type="ARBA" id="ARBA00011738"/>
    </source>
</evidence>
<dbReference type="InterPro" id="IPR045088">
    <property type="entry name" value="ALAT1/2-like"/>
</dbReference>
<dbReference type="Gene3D" id="1.10.287.1970">
    <property type="match status" value="1"/>
</dbReference>